<dbReference type="PANTHER" id="PTHR12169">
    <property type="entry name" value="ATPASE N2B"/>
    <property type="match status" value="1"/>
</dbReference>
<dbReference type="GO" id="GO:0005524">
    <property type="term" value="F:ATP binding"/>
    <property type="evidence" value="ECO:0007669"/>
    <property type="project" value="UniProtKB-KW"/>
</dbReference>
<sequence>MSDVAWFDFSDLCNKALGAADYLAIGRAFHTVFLANIPRLTMQERDQVRRFITLIDSLYECHTKVVCTAELDPIPLFYVSEEERNMSIADEIFAWDRTASRLMEMRSSGYIR</sequence>
<dbReference type="InterPro" id="IPR005654">
    <property type="entry name" value="ATPase_AFG1-like"/>
</dbReference>
<organism evidence="3 4">
    <name type="scientific">Symbiodinium necroappetens</name>
    <dbReference type="NCBI Taxonomy" id="1628268"/>
    <lineage>
        <taxon>Eukaryota</taxon>
        <taxon>Sar</taxon>
        <taxon>Alveolata</taxon>
        <taxon>Dinophyceae</taxon>
        <taxon>Suessiales</taxon>
        <taxon>Symbiodiniaceae</taxon>
        <taxon>Symbiodinium</taxon>
    </lineage>
</organism>
<evidence type="ECO:0000256" key="1">
    <source>
        <dbReference type="ARBA" id="ARBA00022741"/>
    </source>
</evidence>
<reference evidence="3" key="1">
    <citation type="submission" date="2021-02" db="EMBL/GenBank/DDBJ databases">
        <authorList>
            <person name="Dougan E. K."/>
            <person name="Rhodes N."/>
            <person name="Thang M."/>
            <person name="Chan C."/>
        </authorList>
    </citation>
    <scope>NUCLEOTIDE SEQUENCE</scope>
</reference>
<dbReference type="EMBL" id="CAJNJA010034645">
    <property type="protein sequence ID" value="CAE7695883.1"/>
    <property type="molecule type" value="Genomic_DNA"/>
</dbReference>
<proteinExistence type="predicted"/>
<protein>
    <submittedName>
        <fullName evidence="3">Uncharacterized protein</fullName>
    </submittedName>
</protein>
<keyword evidence="2" id="KW-0067">ATP-binding</keyword>
<dbReference type="GO" id="GO:0005739">
    <property type="term" value="C:mitochondrion"/>
    <property type="evidence" value="ECO:0007669"/>
    <property type="project" value="TreeGrafter"/>
</dbReference>
<dbReference type="Proteomes" id="UP000601435">
    <property type="component" value="Unassembled WGS sequence"/>
</dbReference>
<dbReference type="OrthoDB" id="548867at2759"/>
<name>A0A812WYA2_9DINO</name>
<dbReference type="PANTHER" id="PTHR12169:SF6">
    <property type="entry name" value="AFG1-LIKE ATPASE"/>
    <property type="match status" value="1"/>
</dbReference>
<evidence type="ECO:0000256" key="2">
    <source>
        <dbReference type="ARBA" id="ARBA00022840"/>
    </source>
</evidence>
<evidence type="ECO:0000313" key="4">
    <source>
        <dbReference type="Proteomes" id="UP000601435"/>
    </source>
</evidence>
<comment type="caution">
    <text evidence="3">The sequence shown here is derived from an EMBL/GenBank/DDBJ whole genome shotgun (WGS) entry which is preliminary data.</text>
</comment>
<keyword evidence="4" id="KW-1185">Reference proteome</keyword>
<accession>A0A812WYA2</accession>
<dbReference type="AlphaFoldDB" id="A0A812WYA2"/>
<evidence type="ECO:0000313" key="3">
    <source>
        <dbReference type="EMBL" id="CAE7695883.1"/>
    </source>
</evidence>
<gene>
    <name evidence="3" type="ORF">SNEC2469_LOCUS20051</name>
</gene>
<dbReference type="Pfam" id="PF03969">
    <property type="entry name" value="AFG1_ATPase"/>
    <property type="match status" value="1"/>
</dbReference>
<dbReference type="GO" id="GO:0016887">
    <property type="term" value="F:ATP hydrolysis activity"/>
    <property type="evidence" value="ECO:0007669"/>
    <property type="project" value="InterPro"/>
</dbReference>
<keyword evidence="1" id="KW-0547">Nucleotide-binding</keyword>